<dbReference type="InterPro" id="IPR002372">
    <property type="entry name" value="PQQ_rpt_dom"/>
</dbReference>
<organism evidence="3 4">
    <name type="scientific">Dactylosporangium sucinum</name>
    <dbReference type="NCBI Taxonomy" id="1424081"/>
    <lineage>
        <taxon>Bacteria</taxon>
        <taxon>Bacillati</taxon>
        <taxon>Actinomycetota</taxon>
        <taxon>Actinomycetes</taxon>
        <taxon>Micromonosporales</taxon>
        <taxon>Micromonosporaceae</taxon>
        <taxon>Dactylosporangium</taxon>
    </lineage>
</organism>
<evidence type="ECO:0000256" key="1">
    <source>
        <dbReference type="SAM" id="MobiDB-lite"/>
    </source>
</evidence>
<evidence type="ECO:0000313" key="4">
    <source>
        <dbReference type="Proteomes" id="UP000642070"/>
    </source>
</evidence>
<feature type="compositionally biased region" description="Polar residues" evidence="1">
    <location>
        <begin position="202"/>
        <end position="218"/>
    </location>
</feature>
<dbReference type="SUPFAM" id="SSF50998">
    <property type="entry name" value="Quinoprotein alcohol dehydrogenase-like"/>
    <property type="match status" value="1"/>
</dbReference>
<accession>A0A917U9M8</accession>
<dbReference type="EMBL" id="BMPI01000058">
    <property type="protein sequence ID" value="GGM68866.1"/>
    <property type="molecule type" value="Genomic_DNA"/>
</dbReference>
<dbReference type="SMART" id="SM00564">
    <property type="entry name" value="PQQ"/>
    <property type="match status" value="2"/>
</dbReference>
<comment type="caution">
    <text evidence="3">The sequence shown here is derived from an EMBL/GenBank/DDBJ whole genome shotgun (WGS) entry which is preliminary data.</text>
</comment>
<feature type="domain" description="Pyrrolo-quinoline quinone repeat" evidence="2">
    <location>
        <begin position="73"/>
        <end position="161"/>
    </location>
</feature>
<dbReference type="InterPro" id="IPR015943">
    <property type="entry name" value="WD40/YVTN_repeat-like_dom_sf"/>
</dbReference>
<dbReference type="PANTHER" id="PTHR34512">
    <property type="entry name" value="CELL SURFACE PROTEIN"/>
    <property type="match status" value="1"/>
</dbReference>
<dbReference type="Pfam" id="PF13360">
    <property type="entry name" value="PQQ_2"/>
    <property type="match status" value="2"/>
</dbReference>
<evidence type="ECO:0000313" key="3">
    <source>
        <dbReference type="EMBL" id="GGM68866.1"/>
    </source>
</evidence>
<proteinExistence type="predicted"/>
<dbReference type="InterPro" id="IPR011047">
    <property type="entry name" value="Quinoprotein_ADH-like_sf"/>
</dbReference>
<dbReference type="Proteomes" id="UP000642070">
    <property type="component" value="Unassembled WGS sequence"/>
</dbReference>
<dbReference type="Gene3D" id="2.130.10.10">
    <property type="entry name" value="YVTN repeat-like/Quinoprotein amine dehydrogenase"/>
    <property type="match status" value="1"/>
</dbReference>
<sequence length="573" mass="58791">MRGGSVRRSALFGAAGVLVPSAVLTGSVPGVVPAGAPPAGPPAADLAGPARLVDGGALRLPYSTIVGYDRDADVIVGQSADYRVVAAMSGRDGRERWRRDLRTGDRSATVLWSQPELAGGTVLLNGTTRGSGEGALVALDTRTGDVRWRATLAAQAEATAAGPAVLVTTPPETGAAPPSNRSAREAATSSRRARRTTDRHSPATTDRSAATDPSTGANAATADPAGGGRVTALSTATGNLLWEAALPEGCAAGGVAGDRVSVAVELRCGERNELEVRAAGSGRVLARTGLGPGDGFAPIVRDGVTVLRDARSFQVFGRDGRRLADRPGEVCAERCDAAVRDGVVVVAHDGKRDDPDDAAIEGIGLGDGRVRWRANVAAAHLVTAGGRLYAVGPAPRPVPFLVVHGIDAERGPGAGLASEVPYRKGAATGLGDRVLVTGAAGARWYTIVPQPSPPAEPPWPDACRALDPADLGAVFRKEDPDVVDVTVPGAPAHAECRFDVARGPAVTVSVLWAGADARRRFSALEPGPEEVRGRGGTVTTVRFLDGDRIVQVETTGGETTARKVARMIQEHGA</sequence>
<feature type="domain" description="Pyrrolo-quinoline quinone repeat" evidence="2">
    <location>
        <begin position="227"/>
        <end position="389"/>
    </location>
</feature>
<reference evidence="3" key="2">
    <citation type="submission" date="2020-09" db="EMBL/GenBank/DDBJ databases">
        <authorList>
            <person name="Sun Q."/>
            <person name="Ohkuma M."/>
        </authorList>
    </citation>
    <scope>NUCLEOTIDE SEQUENCE</scope>
    <source>
        <strain evidence="3">JCM 19831</strain>
    </source>
</reference>
<feature type="region of interest" description="Disordered" evidence="1">
    <location>
        <begin position="159"/>
        <end position="228"/>
    </location>
</feature>
<gene>
    <name evidence="3" type="ORF">GCM10007977_083230</name>
</gene>
<dbReference type="InterPro" id="IPR018391">
    <property type="entry name" value="PQQ_b-propeller_rpt"/>
</dbReference>
<evidence type="ECO:0000259" key="2">
    <source>
        <dbReference type="Pfam" id="PF13360"/>
    </source>
</evidence>
<keyword evidence="4" id="KW-1185">Reference proteome</keyword>
<dbReference type="AlphaFoldDB" id="A0A917U9M8"/>
<dbReference type="PANTHER" id="PTHR34512:SF30">
    <property type="entry name" value="OUTER MEMBRANE PROTEIN ASSEMBLY FACTOR BAMB"/>
    <property type="match status" value="1"/>
</dbReference>
<reference evidence="3" key="1">
    <citation type="journal article" date="2014" name="Int. J. Syst. Evol. Microbiol.">
        <title>Complete genome sequence of Corynebacterium casei LMG S-19264T (=DSM 44701T), isolated from a smear-ripened cheese.</title>
        <authorList>
            <consortium name="US DOE Joint Genome Institute (JGI-PGF)"/>
            <person name="Walter F."/>
            <person name="Albersmeier A."/>
            <person name="Kalinowski J."/>
            <person name="Ruckert C."/>
        </authorList>
    </citation>
    <scope>NUCLEOTIDE SEQUENCE</scope>
    <source>
        <strain evidence="3">JCM 19831</strain>
    </source>
</reference>
<dbReference type="Gene3D" id="2.40.128.630">
    <property type="match status" value="1"/>
</dbReference>
<name>A0A917U9M8_9ACTN</name>
<protein>
    <recommendedName>
        <fullName evidence="2">Pyrrolo-quinoline quinone repeat domain-containing protein</fullName>
    </recommendedName>
</protein>